<dbReference type="InterPro" id="IPR019079">
    <property type="entry name" value="Capsule_synth_CapA"/>
</dbReference>
<dbReference type="InterPro" id="IPR052169">
    <property type="entry name" value="CW_Biosynth-Accessory"/>
</dbReference>
<dbReference type="CDD" id="cd07381">
    <property type="entry name" value="MPP_CapA"/>
    <property type="match status" value="1"/>
</dbReference>
<dbReference type="SMART" id="SM00854">
    <property type="entry name" value="PGA_cap"/>
    <property type="match status" value="1"/>
</dbReference>
<gene>
    <name evidence="4" type="ORF">GCM10010470_33440</name>
</gene>
<evidence type="ECO:0000313" key="4">
    <source>
        <dbReference type="EMBL" id="GAA2795692.1"/>
    </source>
</evidence>
<evidence type="ECO:0000259" key="3">
    <source>
        <dbReference type="SMART" id="SM00854"/>
    </source>
</evidence>
<dbReference type="PANTHER" id="PTHR33393">
    <property type="entry name" value="POLYGLUTAMINE SYNTHESIS ACCESSORY PROTEIN RV0574C-RELATED"/>
    <property type="match status" value="1"/>
</dbReference>
<dbReference type="SUPFAM" id="SSF56300">
    <property type="entry name" value="Metallo-dependent phosphatases"/>
    <property type="match status" value="1"/>
</dbReference>
<dbReference type="RefSeq" id="WP_344680657.1">
    <property type="nucleotide sequence ID" value="NZ_BAAAUX010000014.1"/>
</dbReference>
<dbReference type="Gene3D" id="3.60.21.10">
    <property type="match status" value="1"/>
</dbReference>
<evidence type="ECO:0000256" key="2">
    <source>
        <dbReference type="SAM" id="MobiDB-lite"/>
    </source>
</evidence>
<organism evidence="4 5">
    <name type="scientific">Saccharopolyspora taberi</name>
    <dbReference type="NCBI Taxonomy" id="60895"/>
    <lineage>
        <taxon>Bacteria</taxon>
        <taxon>Bacillati</taxon>
        <taxon>Actinomycetota</taxon>
        <taxon>Actinomycetes</taxon>
        <taxon>Pseudonocardiales</taxon>
        <taxon>Pseudonocardiaceae</taxon>
        <taxon>Saccharopolyspora</taxon>
    </lineage>
</organism>
<proteinExistence type="inferred from homology"/>
<reference evidence="4 5" key="1">
    <citation type="journal article" date="2019" name="Int. J. Syst. Evol. Microbiol.">
        <title>The Global Catalogue of Microorganisms (GCM) 10K type strain sequencing project: providing services to taxonomists for standard genome sequencing and annotation.</title>
        <authorList>
            <consortium name="The Broad Institute Genomics Platform"/>
            <consortium name="The Broad Institute Genome Sequencing Center for Infectious Disease"/>
            <person name="Wu L."/>
            <person name="Ma J."/>
        </authorList>
    </citation>
    <scope>NUCLEOTIDE SEQUENCE [LARGE SCALE GENOMIC DNA]</scope>
    <source>
        <strain evidence="4 5">JCM 9383</strain>
    </source>
</reference>
<dbReference type="Pfam" id="PF09587">
    <property type="entry name" value="PGA_cap"/>
    <property type="match status" value="1"/>
</dbReference>
<protein>
    <submittedName>
        <fullName evidence="4">CapA family protein</fullName>
    </submittedName>
</protein>
<feature type="domain" description="Capsule synthesis protein CapA" evidence="3">
    <location>
        <begin position="5"/>
        <end position="285"/>
    </location>
</feature>
<feature type="region of interest" description="Disordered" evidence="2">
    <location>
        <begin position="348"/>
        <end position="367"/>
    </location>
</feature>
<evidence type="ECO:0000313" key="5">
    <source>
        <dbReference type="Proteomes" id="UP001500979"/>
    </source>
</evidence>
<keyword evidence="5" id="KW-1185">Reference proteome</keyword>
<sequence>MGRTTLFLCGDVMPGRGVDQILPHPGDPRLREVQVRDARGYVRGAEAVNGRIGTPVGFGWPWGSALSVLDRVRPDVRVINLESAITRGGEFAPGKGVHYRMSPENAPFLSAGRPDVCVLSNNHVLDFGRRGLTDTLDALSAAGLRWAGAGRDDAEAGRPAVVPAGDRRVLVFACGVASSGIPARWAAKPHRPGVNFLPGPSEVTADALVGAMGPWVRRGDVVVVSVHWGGNWGYEVSEDEIEFAHRLIDGGVHVVHGHSSHHPRPVELYRGGLILYGCGDFIDDYEGIPGYEAYRDDLRVLYFADVRDGFVDELRMVVMQARRMRLHHAESDDVEWLRSMLSRVSEPFGTSVHSGPEDTLVVKAGPP</sequence>
<evidence type="ECO:0000256" key="1">
    <source>
        <dbReference type="ARBA" id="ARBA00005662"/>
    </source>
</evidence>
<accession>A0ABN3VDW0</accession>
<dbReference type="PANTHER" id="PTHR33393:SF11">
    <property type="entry name" value="POLYGLUTAMINE SYNTHESIS ACCESSORY PROTEIN RV0574C-RELATED"/>
    <property type="match status" value="1"/>
</dbReference>
<dbReference type="EMBL" id="BAAAUX010000014">
    <property type="protein sequence ID" value="GAA2795692.1"/>
    <property type="molecule type" value="Genomic_DNA"/>
</dbReference>
<name>A0ABN3VDW0_9PSEU</name>
<dbReference type="Proteomes" id="UP001500979">
    <property type="component" value="Unassembled WGS sequence"/>
</dbReference>
<dbReference type="InterPro" id="IPR029052">
    <property type="entry name" value="Metallo-depent_PP-like"/>
</dbReference>
<comment type="similarity">
    <text evidence="1">Belongs to the CapA family.</text>
</comment>
<comment type="caution">
    <text evidence="4">The sequence shown here is derived from an EMBL/GenBank/DDBJ whole genome shotgun (WGS) entry which is preliminary data.</text>
</comment>